<proteinExistence type="predicted"/>
<name>W1WGM7_9ZZZZ</name>
<comment type="caution">
    <text evidence="1">The sequence shown here is derived from an EMBL/GenBank/DDBJ whole genome shotgun (WGS) entry which is preliminary data.</text>
</comment>
<gene>
    <name evidence="1" type="ORF">Q604_UNBc4C00017G0007</name>
</gene>
<dbReference type="EMBL" id="AZMM01018798">
    <property type="protein sequence ID" value="ETJ17071.1"/>
    <property type="molecule type" value="Genomic_DNA"/>
</dbReference>
<accession>W1WGM7</accession>
<reference evidence="1" key="1">
    <citation type="submission" date="2013-12" db="EMBL/GenBank/DDBJ databases">
        <title>A Varibaculum cambriense genome reconstructed from a premature infant gut community with otherwise low bacterial novelty that shifts toward anaerobic metabolism during the third week of life.</title>
        <authorList>
            <person name="Brown C.T."/>
            <person name="Sharon I."/>
            <person name="Thomas B.C."/>
            <person name="Castelle C.J."/>
            <person name="Morowitz M.J."/>
            <person name="Banfield J.F."/>
        </authorList>
    </citation>
    <scope>NUCLEOTIDE SEQUENCE</scope>
</reference>
<organism evidence="1">
    <name type="scientific">human gut metagenome</name>
    <dbReference type="NCBI Taxonomy" id="408170"/>
    <lineage>
        <taxon>unclassified sequences</taxon>
        <taxon>metagenomes</taxon>
        <taxon>organismal metagenomes</taxon>
    </lineage>
</organism>
<evidence type="ECO:0000313" key="1">
    <source>
        <dbReference type="EMBL" id="ETJ17071.1"/>
    </source>
</evidence>
<sequence length="80" mass="8403">MAFIIIYKNQGFAFGVNITAITYPKNIAAAIPPAVAIVPPVNIPKKPSFLIPSITPFPSEYPNPIIGTVAPAAPKSTILS</sequence>
<dbReference type="AlphaFoldDB" id="W1WGM7"/>
<protein>
    <submittedName>
        <fullName evidence="1">Uncharacterized protein</fullName>
    </submittedName>
</protein>